<organism evidence="2 3">
    <name type="scientific">Triparma laevis f. inornata</name>
    <dbReference type="NCBI Taxonomy" id="1714386"/>
    <lineage>
        <taxon>Eukaryota</taxon>
        <taxon>Sar</taxon>
        <taxon>Stramenopiles</taxon>
        <taxon>Ochrophyta</taxon>
        <taxon>Bolidophyceae</taxon>
        <taxon>Parmales</taxon>
        <taxon>Triparmaceae</taxon>
        <taxon>Triparma</taxon>
    </lineage>
</organism>
<reference evidence="3" key="1">
    <citation type="journal article" date="2023" name="Commun. Biol.">
        <title>Genome analysis of Parmales, the sister group of diatoms, reveals the evolutionary specialization of diatoms from phago-mixotrophs to photoautotrophs.</title>
        <authorList>
            <person name="Ban H."/>
            <person name="Sato S."/>
            <person name="Yoshikawa S."/>
            <person name="Yamada K."/>
            <person name="Nakamura Y."/>
            <person name="Ichinomiya M."/>
            <person name="Sato N."/>
            <person name="Blanc-Mathieu R."/>
            <person name="Endo H."/>
            <person name="Kuwata A."/>
            <person name="Ogata H."/>
        </authorList>
    </citation>
    <scope>NUCLEOTIDE SEQUENCE [LARGE SCALE GENOMIC DNA]</scope>
</reference>
<comment type="caution">
    <text evidence="2">The sequence shown here is derived from an EMBL/GenBank/DDBJ whole genome shotgun (WGS) entry which is preliminary data.</text>
</comment>
<dbReference type="AlphaFoldDB" id="A0A9W7DM40"/>
<dbReference type="EMBL" id="BLQM01000003">
    <property type="protein sequence ID" value="GMH48093.1"/>
    <property type="molecule type" value="Genomic_DNA"/>
</dbReference>
<feature type="compositionally biased region" description="Basic and acidic residues" evidence="1">
    <location>
        <begin position="229"/>
        <end position="244"/>
    </location>
</feature>
<gene>
    <name evidence="2" type="ORF">TL16_g00215</name>
</gene>
<evidence type="ECO:0000313" key="2">
    <source>
        <dbReference type="EMBL" id="GMH48093.1"/>
    </source>
</evidence>
<proteinExistence type="predicted"/>
<dbReference type="Proteomes" id="UP001162640">
    <property type="component" value="Unassembled WGS sequence"/>
</dbReference>
<feature type="region of interest" description="Disordered" evidence="1">
    <location>
        <begin position="104"/>
        <end position="260"/>
    </location>
</feature>
<evidence type="ECO:0000256" key="1">
    <source>
        <dbReference type="SAM" id="MobiDB-lite"/>
    </source>
</evidence>
<name>A0A9W7DM40_9STRA</name>
<evidence type="ECO:0000313" key="3">
    <source>
        <dbReference type="Proteomes" id="UP001162640"/>
    </source>
</evidence>
<sequence length="260" mass="27644">MADASALFAKKKGKKKKFKSFNANKADASEVFSSTHVDDEQANKKSTVTTEDNEWGEAQKKKTLIATAGAPKLGEFSSLDDQVKIGDEIDISEKIRIEETRKQLEAVRSGFERPSERAARIQAEREGGGSTGGSSLSSLAGASGAPGKYVPKHRQGGASLSDNPPLFANTRFSAGGGSGNTSGIRKVDTSDESAFPTLGGGKTVVASGAWGAPKVEAKKEEEEEVEKEEGEKEKEEEGEGDAKKDKKKKKKKKDLDAFSG</sequence>
<feature type="compositionally biased region" description="Low complexity" evidence="1">
    <location>
        <begin position="133"/>
        <end position="147"/>
    </location>
</feature>
<accession>A0A9W7DM40</accession>
<protein>
    <submittedName>
        <fullName evidence="2">Uncharacterized protein</fullName>
    </submittedName>
</protein>
<feature type="region of interest" description="Disordered" evidence="1">
    <location>
        <begin position="33"/>
        <end position="55"/>
    </location>
</feature>
<feature type="compositionally biased region" description="Basic and acidic residues" evidence="1">
    <location>
        <begin position="104"/>
        <end position="127"/>
    </location>
</feature>